<evidence type="ECO:0000313" key="2">
    <source>
        <dbReference type="EMBL" id="KPZ11911.1"/>
    </source>
</evidence>
<accession>A0A0Q0JBU6</accession>
<name>A0A0Q0JBU6_9PSED</name>
<organism evidence="2 3">
    <name type="scientific">Pseudomonas syringae pv. viburni</name>
    <dbReference type="NCBI Taxonomy" id="251703"/>
    <lineage>
        <taxon>Bacteria</taxon>
        <taxon>Pseudomonadati</taxon>
        <taxon>Pseudomonadota</taxon>
        <taxon>Gammaproteobacteria</taxon>
        <taxon>Pseudomonadales</taxon>
        <taxon>Pseudomonadaceae</taxon>
        <taxon>Pseudomonas</taxon>
    </lineage>
</organism>
<evidence type="ECO:0000256" key="1">
    <source>
        <dbReference type="SAM" id="MobiDB-lite"/>
    </source>
</evidence>
<feature type="compositionally biased region" description="Basic and acidic residues" evidence="1">
    <location>
        <begin position="88"/>
        <end position="155"/>
    </location>
</feature>
<reference evidence="2 3" key="1">
    <citation type="submission" date="2015-09" db="EMBL/GenBank/DDBJ databases">
        <title>Genome announcement of multiple Pseudomonas syringae strains.</title>
        <authorList>
            <person name="Thakur S."/>
            <person name="Wang P.W."/>
            <person name="Gong Y."/>
            <person name="Weir B.S."/>
            <person name="Guttman D.S."/>
        </authorList>
    </citation>
    <scope>NUCLEOTIDE SEQUENCE [LARGE SCALE GENOMIC DNA]</scope>
    <source>
        <strain evidence="2 3">ICMP3963</strain>
    </source>
</reference>
<sequence length="155" mass="17897">MSVESDRLTSVLRRVCVSLESAHEFQHPFRLRSFEHDECNADAYEQRHANDADDGHAHDDGDHAVRDDGRRHDVHHEACCGHGNDPVQEQRRHDVDDDDLRHADDDAVRQHVDDVHVGRRHGNDEHDVWHEHADDDADGHAYADDEVHDDLHRRG</sequence>
<gene>
    <name evidence="2" type="ORF">ALO40_102032</name>
</gene>
<feature type="region of interest" description="Disordered" evidence="1">
    <location>
        <begin position="50"/>
        <end position="155"/>
    </location>
</feature>
<proteinExistence type="predicted"/>
<dbReference type="AlphaFoldDB" id="A0A0Q0JBU6"/>
<dbReference type="Proteomes" id="UP000050317">
    <property type="component" value="Unassembled WGS sequence"/>
</dbReference>
<protein>
    <submittedName>
        <fullName evidence="2">Uncharacterized protein</fullName>
    </submittedName>
</protein>
<evidence type="ECO:0000313" key="3">
    <source>
        <dbReference type="Proteomes" id="UP000050317"/>
    </source>
</evidence>
<dbReference type="EMBL" id="LJRR01000343">
    <property type="protein sequence ID" value="KPZ11911.1"/>
    <property type="molecule type" value="Genomic_DNA"/>
</dbReference>
<feature type="compositionally biased region" description="Basic and acidic residues" evidence="1">
    <location>
        <begin position="50"/>
        <end position="79"/>
    </location>
</feature>
<comment type="caution">
    <text evidence="2">The sequence shown here is derived from an EMBL/GenBank/DDBJ whole genome shotgun (WGS) entry which is preliminary data.</text>
</comment>